<organism evidence="1">
    <name type="scientific">marine sediment metagenome</name>
    <dbReference type="NCBI Taxonomy" id="412755"/>
    <lineage>
        <taxon>unclassified sequences</taxon>
        <taxon>metagenomes</taxon>
        <taxon>ecological metagenomes</taxon>
    </lineage>
</organism>
<evidence type="ECO:0000313" key="1">
    <source>
        <dbReference type="EMBL" id="KKL70941.1"/>
    </source>
</evidence>
<reference evidence="1" key="1">
    <citation type="journal article" date="2015" name="Nature">
        <title>Complex archaea that bridge the gap between prokaryotes and eukaryotes.</title>
        <authorList>
            <person name="Spang A."/>
            <person name="Saw J.H."/>
            <person name="Jorgensen S.L."/>
            <person name="Zaremba-Niedzwiedzka K."/>
            <person name="Martijn J."/>
            <person name="Lind A.E."/>
            <person name="van Eijk R."/>
            <person name="Schleper C."/>
            <person name="Guy L."/>
            <person name="Ettema T.J."/>
        </authorList>
    </citation>
    <scope>NUCLEOTIDE SEQUENCE</scope>
</reference>
<proteinExistence type="predicted"/>
<sequence length="29" mass="2893">TTTAISGKTVTVTDAGISSTVCHLLIVGF</sequence>
<gene>
    <name evidence="1" type="ORF">LCGC14_2099850</name>
</gene>
<feature type="non-terminal residue" evidence="1">
    <location>
        <position position="1"/>
    </location>
</feature>
<comment type="caution">
    <text evidence="1">The sequence shown here is derived from an EMBL/GenBank/DDBJ whole genome shotgun (WGS) entry which is preliminary data.</text>
</comment>
<dbReference type="EMBL" id="LAZR01025741">
    <property type="protein sequence ID" value="KKL70941.1"/>
    <property type="molecule type" value="Genomic_DNA"/>
</dbReference>
<accession>A0A0F9EXH4</accession>
<name>A0A0F9EXH4_9ZZZZ</name>
<dbReference type="AlphaFoldDB" id="A0A0F9EXH4"/>
<protein>
    <submittedName>
        <fullName evidence="1">Uncharacterized protein</fullName>
    </submittedName>
</protein>